<dbReference type="AlphaFoldDB" id="A0A2H0YYD9"/>
<sequence length="88" mass="9904">MKAICSVLTVIMSFSVVCGSFYVADHIFSVLQQNPILSEQLFMKLVLQVFVFSLIGGLMLWFPVQLEQLRKKIRKTQGSTPVGVLIEL</sequence>
<gene>
    <name evidence="2" type="ORF">COT24_02025</name>
</gene>
<comment type="caution">
    <text evidence="2">The sequence shown here is derived from an EMBL/GenBank/DDBJ whole genome shotgun (WGS) entry which is preliminary data.</text>
</comment>
<reference evidence="2 3" key="1">
    <citation type="submission" date="2017-09" db="EMBL/GenBank/DDBJ databases">
        <title>Depth-based differentiation of microbial function through sediment-hosted aquifers and enrichment of novel symbionts in the deep terrestrial subsurface.</title>
        <authorList>
            <person name="Probst A.J."/>
            <person name="Ladd B."/>
            <person name="Jarett J.K."/>
            <person name="Geller-Mcgrath D.E."/>
            <person name="Sieber C.M."/>
            <person name="Emerson J.B."/>
            <person name="Anantharaman K."/>
            <person name="Thomas B.C."/>
            <person name="Malmstrom R."/>
            <person name="Stieglmeier M."/>
            <person name="Klingl A."/>
            <person name="Woyke T."/>
            <person name="Ryan C.M."/>
            <person name="Banfield J.F."/>
        </authorList>
    </citation>
    <scope>NUCLEOTIDE SEQUENCE [LARGE SCALE GENOMIC DNA]</scope>
    <source>
        <strain evidence="2">CG08_land_8_20_14_0_20_40_16</strain>
    </source>
</reference>
<dbReference type="EMBL" id="PEXU01000023">
    <property type="protein sequence ID" value="PIS42753.1"/>
    <property type="molecule type" value="Genomic_DNA"/>
</dbReference>
<dbReference type="Proteomes" id="UP000231542">
    <property type="component" value="Unassembled WGS sequence"/>
</dbReference>
<accession>A0A2H0YYD9</accession>
<evidence type="ECO:0000313" key="2">
    <source>
        <dbReference type="EMBL" id="PIS42753.1"/>
    </source>
</evidence>
<proteinExistence type="predicted"/>
<protein>
    <submittedName>
        <fullName evidence="2">Uncharacterized protein</fullName>
    </submittedName>
</protein>
<keyword evidence="1" id="KW-0472">Membrane</keyword>
<feature type="transmembrane region" description="Helical" evidence="1">
    <location>
        <begin position="43"/>
        <end position="64"/>
    </location>
</feature>
<evidence type="ECO:0000256" key="1">
    <source>
        <dbReference type="SAM" id="Phobius"/>
    </source>
</evidence>
<name>A0A2H0YYD9_9BACT</name>
<keyword evidence="1" id="KW-1133">Transmembrane helix</keyword>
<organism evidence="2 3">
    <name type="scientific">Candidatus Kerfeldbacteria bacterium CG08_land_8_20_14_0_20_40_16</name>
    <dbReference type="NCBI Taxonomy" id="2014244"/>
    <lineage>
        <taxon>Bacteria</taxon>
        <taxon>Candidatus Kerfeldiibacteriota</taxon>
    </lineage>
</organism>
<keyword evidence="1" id="KW-0812">Transmembrane</keyword>
<evidence type="ECO:0000313" key="3">
    <source>
        <dbReference type="Proteomes" id="UP000231542"/>
    </source>
</evidence>